<evidence type="ECO:0000259" key="1">
    <source>
        <dbReference type="Pfam" id="PF13467"/>
    </source>
</evidence>
<dbReference type="Proteomes" id="UP000320593">
    <property type="component" value="Unassembled WGS sequence"/>
</dbReference>
<sequence>MPLVKRSVTLDGHRTSLTLEPEFWEVIDWISQDQNRSMASLISNIDKTRSPEDGLSSSVRVWILNQVLDGKNPAN</sequence>
<dbReference type="OrthoDB" id="7477016at2"/>
<dbReference type="AlphaFoldDB" id="A0A562TBB5"/>
<feature type="domain" description="Ribbon-helix-helix" evidence="1">
    <location>
        <begin position="4"/>
        <end position="66"/>
    </location>
</feature>
<dbReference type="Gene3D" id="1.10.3990.20">
    <property type="entry name" value="protein bp1543"/>
    <property type="match status" value="1"/>
</dbReference>
<accession>A0A562TBB5</accession>
<evidence type="ECO:0000313" key="3">
    <source>
        <dbReference type="Proteomes" id="UP000320593"/>
    </source>
</evidence>
<protein>
    <submittedName>
        <fullName evidence="2">Putative DNA-binding ribbon-helix-helix protein</fullName>
    </submittedName>
</protein>
<dbReference type="Pfam" id="PF13467">
    <property type="entry name" value="RHH_4"/>
    <property type="match status" value="1"/>
</dbReference>
<reference evidence="2 3" key="1">
    <citation type="submission" date="2019-07" db="EMBL/GenBank/DDBJ databases">
        <title>Genomic Encyclopedia of Archaeal and Bacterial Type Strains, Phase II (KMG-II): from individual species to whole genera.</title>
        <authorList>
            <person name="Goeker M."/>
        </authorList>
    </citation>
    <scope>NUCLEOTIDE SEQUENCE [LARGE SCALE GENOMIC DNA]</scope>
    <source>
        <strain evidence="2 3">ATCC BAA-252</strain>
    </source>
</reference>
<organism evidence="2 3">
    <name type="scientific">Roseibium hamelinense</name>
    <dbReference type="NCBI Taxonomy" id="150831"/>
    <lineage>
        <taxon>Bacteria</taxon>
        <taxon>Pseudomonadati</taxon>
        <taxon>Pseudomonadota</taxon>
        <taxon>Alphaproteobacteria</taxon>
        <taxon>Hyphomicrobiales</taxon>
        <taxon>Stappiaceae</taxon>
        <taxon>Roseibium</taxon>
    </lineage>
</organism>
<dbReference type="InterPro" id="IPR038268">
    <property type="entry name" value="RHH_sf"/>
</dbReference>
<evidence type="ECO:0000313" key="2">
    <source>
        <dbReference type="EMBL" id="TWI90226.1"/>
    </source>
</evidence>
<gene>
    <name evidence="2" type="ORF">JM93_01204</name>
</gene>
<keyword evidence="2" id="KW-0238">DNA-binding</keyword>
<dbReference type="RefSeq" id="WP_145341252.1">
    <property type="nucleotide sequence ID" value="NZ_SMLY01000086.1"/>
</dbReference>
<name>A0A562TBB5_9HYPH</name>
<dbReference type="EMBL" id="VLLF01000002">
    <property type="protein sequence ID" value="TWI90226.1"/>
    <property type="molecule type" value="Genomic_DNA"/>
</dbReference>
<comment type="caution">
    <text evidence="2">The sequence shown here is derived from an EMBL/GenBank/DDBJ whole genome shotgun (WGS) entry which is preliminary data.</text>
</comment>
<dbReference type="GO" id="GO:0003677">
    <property type="term" value="F:DNA binding"/>
    <property type="evidence" value="ECO:0007669"/>
    <property type="project" value="UniProtKB-KW"/>
</dbReference>
<proteinExistence type="predicted"/>
<keyword evidence="3" id="KW-1185">Reference proteome</keyword>
<dbReference type="InterPro" id="IPR027373">
    <property type="entry name" value="RHH_dom"/>
</dbReference>